<comment type="similarity">
    <text evidence="2">Belongs to the peptidase S54 family.</text>
</comment>
<evidence type="ECO:0000259" key="8">
    <source>
        <dbReference type="Pfam" id="PF01694"/>
    </source>
</evidence>
<gene>
    <name evidence="9" type="ORF">HMPREF1541_01278</name>
</gene>
<dbReference type="Pfam" id="PF01694">
    <property type="entry name" value="Rhomboid"/>
    <property type="match status" value="1"/>
</dbReference>
<comment type="subcellular location">
    <subcellularLocation>
        <location evidence="1">Membrane</location>
        <topology evidence="1">Multi-pass membrane protein</topology>
    </subcellularLocation>
</comment>
<dbReference type="OrthoDB" id="418595at2759"/>
<keyword evidence="10" id="KW-1185">Reference proteome</keyword>
<dbReference type="GO" id="GO:0016020">
    <property type="term" value="C:membrane"/>
    <property type="evidence" value="ECO:0007669"/>
    <property type="project" value="UniProtKB-SubCell"/>
</dbReference>
<keyword evidence="3 7" id="KW-0812">Transmembrane</keyword>
<evidence type="ECO:0000256" key="4">
    <source>
        <dbReference type="ARBA" id="ARBA00022801"/>
    </source>
</evidence>
<keyword evidence="5 7" id="KW-1133">Transmembrane helix</keyword>
<evidence type="ECO:0000256" key="2">
    <source>
        <dbReference type="ARBA" id="ARBA00009045"/>
    </source>
</evidence>
<protein>
    <recommendedName>
        <fullName evidence="8">Peptidase S54 rhomboid domain-containing protein</fullName>
    </recommendedName>
</protein>
<dbReference type="Proteomes" id="UP000030752">
    <property type="component" value="Unassembled WGS sequence"/>
</dbReference>
<feature type="domain" description="Peptidase S54 rhomboid" evidence="8">
    <location>
        <begin position="87"/>
        <end position="225"/>
    </location>
</feature>
<dbReference type="VEuPathDB" id="FungiDB:HMPREF1541_01278"/>
<dbReference type="SUPFAM" id="SSF144091">
    <property type="entry name" value="Rhomboid-like"/>
    <property type="match status" value="1"/>
</dbReference>
<evidence type="ECO:0000313" key="9">
    <source>
        <dbReference type="EMBL" id="ETN47088.1"/>
    </source>
</evidence>
<accession>W2SGF8</accession>
<dbReference type="InterPro" id="IPR050925">
    <property type="entry name" value="Rhomboid_protease_S54"/>
</dbReference>
<evidence type="ECO:0000256" key="5">
    <source>
        <dbReference type="ARBA" id="ARBA00022989"/>
    </source>
</evidence>
<feature type="transmembrane region" description="Helical" evidence="7">
    <location>
        <begin position="97"/>
        <end position="115"/>
    </location>
</feature>
<organism evidence="9 10">
    <name type="scientific">Cyphellophora europaea (strain CBS 101466)</name>
    <name type="common">Phialophora europaea</name>
    <dbReference type="NCBI Taxonomy" id="1220924"/>
    <lineage>
        <taxon>Eukaryota</taxon>
        <taxon>Fungi</taxon>
        <taxon>Dikarya</taxon>
        <taxon>Ascomycota</taxon>
        <taxon>Pezizomycotina</taxon>
        <taxon>Eurotiomycetes</taxon>
        <taxon>Chaetothyriomycetidae</taxon>
        <taxon>Chaetothyriales</taxon>
        <taxon>Cyphellophoraceae</taxon>
        <taxon>Cyphellophora</taxon>
    </lineage>
</organism>
<evidence type="ECO:0000256" key="3">
    <source>
        <dbReference type="ARBA" id="ARBA00022692"/>
    </source>
</evidence>
<evidence type="ECO:0000256" key="7">
    <source>
        <dbReference type="SAM" id="Phobius"/>
    </source>
</evidence>
<feature type="transmembrane region" description="Helical" evidence="7">
    <location>
        <begin position="173"/>
        <end position="191"/>
    </location>
</feature>
<dbReference type="eggNOG" id="KOG2980">
    <property type="taxonomic scope" value="Eukaryota"/>
</dbReference>
<evidence type="ECO:0000256" key="6">
    <source>
        <dbReference type="ARBA" id="ARBA00023136"/>
    </source>
</evidence>
<proteinExistence type="inferred from homology"/>
<dbReference type="InterPro" id="IPR035952">
    <property type="entry name" value="Rhomboid-like_sf"/>
</dbReference>
<dbReference type="EMBL" id="KB822711">
    <property type="protein sequence ID" value="ETN47088.1"/>
    <property type="molecule type" value="Genomic_DNA"/>
</dbReference>
<keyword evidence="6 7" id="KW-0472">Membrane</keyword>
<dbReference type="InterPro" id="IPR022764">
    <property type="entry name" value="Peptidase_S54_rhomboid_dom"/>
</dbReference>
<dbReference type="GeneID" id="19968617"/>
<dbReference type="RefSeq" id="XP_008711800.1">
    <property type="nucleotide sequence ID" value="XM_008713578.1"/>
</dbReference>
<feature type="transmembrane region" description="Helical" evidence="7">
    <location>
        <begin position="203"/>
        <end position="224"/>
    </location>
</feature>
<dbReference type="PANTHER" id="PTHR43731:SF14">
    <property type="entry name" value="PRESENILIN-ASSOCIATED RHOMBOID-LIKE PROTEIN, MITOCHONDRIAL"/>
    <property type="match status" value="1"/>
</dbReference>
<dbReference type="GO" id="GO:0004252">
    <property type="term" value="F:serine-type endopeptidase activity"/>
    <property type="evidence" value="ECO:0007669"/>
    <property type="project" value="InterPro"/>
</dbReference>
<evidence type="ECO:0000256" key="1">
    <source>
        <dbReference type="ARBA" id="ARBA00004141"/>
    </source>
</evidence>
<dbReference type="AlphaFoldDB" id="W2SGF8"/>
<reference evidence="9 10" key="1">
    <citation type="submission" date="2013-03" db="EMBL/GenBank/DDBJ databases">
        <title>The Genome Sequence of Phialophora europaea CBS 101466.</title>
        <authorList>
            <consortium name="The Broad Institute Genomics Platform"/>
            <person name="Cuomo C."/>
            <person name="de Hoog S."/>
            <person name="Gorbushina A."/>
            <person name="Walker B."/>
            <person name="Young S.K."/>
            <person name="Zeng Q."/>
            <person name="Gargeya S."/>
            <person name="Fitzgerald M."/>
            <person name="Haas B."/>
            <person name="Abouelleil A."/>
            <person name="Allen A.W."/>
            <person name="Alvarado L."/>
            <person name="Arachchi H.M."/>
            <person name="Berlin A.M."/>
            <person name="Chapman S.B."/>
            <person name="Gainer-Dewar J."/>
            <person name="Goldberg J."/>
            <person name="Griggs A."/>
            <person name="Gujja S."/>
            <person name="Hansen M."/>
            <person name="Howarth C."/>
            <person name="Imamovic A."/>
            <person name="Ireland A."/>
            <person name="Larimer J."/>
            <person name="McCowan C."/>
            <person name="Murphy C."/>
            <person name="Pearson M."/>
            <person name="Poon T.W."/>
            <person name="Priest M."/>
            <person name="Roberts A."/>
            <person name="Saif S."/>
            <person name="Shea T."/>
            <person name="Sisk P."/>
            <person name="Sykes S."/>
            <person name="Wortman J."/>
            <person name="Nusbaum C."/>
            <person name="Birren B."/>
        </authorList>
    </citation>
    <scope>NUCLEOTIDE SEQUENCE [LARGE SCALE GENOMIC DNA]</scope>
    <source>
        <strain evidence="9 10">CBS 101466</strain>
    </source>
</reference>
<dbReference type="STRING" id="1220924.W2SGF8"/>
<dbReference type="PANTHER" id="PTHR43731">
    <property type="entry name" value="RHOMBOID PROTEASE"/>
    <property type="match status" value="1"/>
</dbReference>
<sequence>MPRHWRTNQLITRGTVGACVGIFLGWNYAERGLVYDAVNNGMNRLQRAKLMPSHWRAPDPQKVYHQLNEKTIHRTGMTKKDDDRVSWLLCNLSHKDLLHLGFNMMAFTSFAPALMWMSTRHYVGILLGSAISSSFFSEYYHKGIPSQGLGFSGVVSGVAMTATMLFPTSTASLFGVLKLPLWAMTGGFFLLDTYLAESGAQTGIGHAAHVGGGAFGAVYYALFLRRFGGVLGRR</sequence>
<evidence type="ECO:0000313" key="10">
    <source>
        <dbReference type="Proteomes" id="UP000030752"/>
    </source>
</evidence>
<dbReference type="HOGENOM" id="CLU_055068_7_3_1"/>
<keyword evidence="4" id="KW-0378">Hydrolase</keyword>
<name>W2SGF8_CYPE1</name>
<dbReference type="InParanoid" id="W2SGF8"/>
<feature type="transmembrane region" description="Helical" evidence="7">
    <location>
        <begin position="147"/>
        <end position="166"/>
    </location>
</feature>
<dbReference type="Gene3D" id="1.20.1540.10">
    <property type="entry name" value="Rhomboid-like"/>
    <property type="match status" value="1"/>
</dbReference>